<sequence>FQAFLAAWRAACSSTTGNTTLLIPEGTFAVGAVEFSGPCKSGDAPVVVIDGVLRPCTGGCHLTDDDWITFRALSNLLVTGAGTLDGQGGARTSKAKTTVITPALNTESVKFVSFPFY</sequence>
<dbReference type="GO" id="GO:0004650">
    <property type="term" value="F:polygalacturonase activity"/>
    <property type="evidence" value="ECO:0007669"/>
    <property type="project" value="InterPro"/>
</dbReference>
<keyword evidence="6 8" id="KW-0326">Glycosidase</keyword>
<keyword evidence="10" id="KW-1185">Reference proteome</keyword>
<dbReference type="Gramene" id="AET7Gv20660800.2">
    <property type="protein sequence ID" value="AET7Gv20660800.2"/>
    <property type="gene ID" value="AET7Gv20660800"/>
</dbReference>
<evidence type="ECO:0000256" key="1">
    <source>
        <dbReference type="ARBA" id="ARBA00004191"/>
    </source>
</evidence>
<reference evidence="9" key="5">
    <citation type="journal article" date="2021" name="G3 (Bethesda)">
        <title>Aegilops tauschii genome assembly Aet v5.0 features greater sequence contiguity and improved annotation.</title>
        <authorList>
            <person name="Wang L."/>
            <person name="Zhu T."/>
            <person name="Rodriguez J.C."/>
            <person name="Deal K.R."/>
            <person name="Dubcovsky J."/>
            <person name="McGuire P.E."/>
            <person name="Lux T."/>
            <person name="Spannagl M."/>
            <person name="Mayer K.F.X."/>
            <person name="Baldrich P."/>
            <person name="Meyers B.C."/>
            <person name="Huo N."/>
            <person name="Gu Y.Q."/>
            <person name="Zhou H."/>
            <person name="Devos K.M."/>
            <person name="Bennetzen J.L."/>
            <person name="Unver T."/>
            <person name="Budak H."/>
            <person name="Gulick P.J."/>
            <person name="Galiba G."/>
            <person name="Kalapos B."/>
            <person name="Nelson D.R."/>
            <person name="Li P."/>
            <person name="You F.M."/>
            <person name="Luo M.C."/>
            <person name="Dvorak J."/>
        </authorList>
    </citation>
    <scope>NUCLEOTIDE SEQUENCE [LARGE SCALE GENOMIC DNA]</scope>
    <source>
        <strain evidence="9">cv. AL8/78</strain>
    </source>
</reference>
<evidence type="ECO:0000256" key="2">
    <source>
        <dbReference type="ARBA" id="ARBA00008834"/>
    </source>
</evidence>
<dbReference type="GO" id="GO:0005975">
    <property type="term" value="P:carbohydrate metabolic process"/>
    <property type="evidence" value="ECO:0007669"/>
    <property type="project" value="InterPro"/>
</dbReference>
<evidence type="ECO:0000256" key="6">
    <source>
        <dbReference type="ARBA" id="ARBA00023295"/>
    </source>
</evidence>
<organism evidence="9 10">
    <name type="scientific">Aegilops tauschii subsp. strangulata</name>
    <name type="common">Goatgrass</name>
    <dbReference type="NCBI Taxonomy" id="200361"/>
    <lineage>
        <taxon>Eukaryota</taxon>
        <taxon>Viridiplantae</taxon>
        <taxon>Streptophyta</taxon>
        <taxon>Embryophyta</taxon>
        <taxon>Tracheophyta</taxon>
        <taxon>Spermatophyta</taxon>
        <taxon>Magnoliopsida</taxon>
        <taxon>Liliopsida</taxon>
        <taxon>Poales</taxon>
        <taxon>Poaceae</taxon>
        <taxon>BOP clade</taxon>
        <taxon>Pooideae</taxon>
        <taxon>Triticodae</taxon>
        <taxon>Triticeae</taxon>
        <taxon>Triticinae</taxon>
        <taxon>Aegilops</taxon>
    </lineage>
</organism>
<dbReference type="SUPFAM" id="SSF51126">
    <property type="entry name" value="Pectin lyase-like"/>
    <property type="match status" value="1"/>
</dbReference>
<evidence type="ECO:0000256" key="5">
    <source>
        <dbReference type="ARBA" id="ARBA00022801"/>
    </source>
</evidence>
<keyword evidence="5 8" id="KW-0378">Hydrolase</keyword>
<dbReference type="GO" id="GO:0071555">
    <property type="term" value="P:cell wall organization"/>
    <property type="evidence" value="ECO:0007669"/>
    <property type="project" value="UniProtKB-KW"/>
</dbReference>
<protein>
    <recommendedName>
        <fullName evidence="11">Pectate lyase superfamily protein domain-containing protein</fullName>
    </recommendedName>
</protein>
<keyword evidence="4" id="KW-0964">Secreted</keyword>
<accession>A0A453RQ12</accession>
<reference evidence="10" key="1">
    <citation type="journal article" date="2014" name="Science">
        <title>Ancient hybridizations among the ancestral genomes of bread wheat.</title>
        <authorList>
            <consortium name="International Wheat Genome Sequencing Consortium,"/>
            <person name="Marcussen T."/>
            <person name="Sandve S.R."/>
            <person name="Heier L."/>
            <person name="Spannagl M."/>
            <person name="Pfeifer M."/>
            <person name="Jakobsen K.S."/>
            <person name="Wulff B.B."/>
            <person name="Steuernagel B."/>
            <person name="Mayer K.F."/>
            <person name="Olsen O.A."/>
        </authorList>
    </citation>
    <scope>NUCLEOTIDE SEQUENCE [LARGE SCALE GENOMIC DNA]</scope>
    <source>
        <strain evidence="10">cv. AL8/78</strain>
    </source>
</reference>
<dbReference type="EnsemblPlants" id="AET7Gv20660800.2">
    <property type="protein sequence ID" value="AET7Gv20660800.2"/>
    <property type="gene ID" value="AET7Gv20660800"/>
</dbReference>
<comment type="subcellular location">
    <subcellularLocation>
        <location evidence="1">Secreted</location>
        <location evidence="1">Cell wall</location>
    </subcellularLocation>
</comment>
<reference evidence="9" key="4">
    <citation type="submission" date="2019-03" db="UniProtKB">
        <authorList>
            <consortium name="EnsemblPlants"/>
        </authorList>
    </citation>
    <scope>IDENTIFICATION</scope>
</reference>
<evidence type="ECO:0000256" key="8">
    <source>
        <dbReference type="RuleBase" id="RU361169"/>
    </source>
</evidence>
<dbReference type="Proteomes" id="UP000015105">
    <property type="component" value="Chromosome 7D"/>
</dbReference>
<evidence type="ECO:0000313" key="9">
    <source>
        <dbReference type="EnsemblPlants" id="AET7Gv20660800.2"/>
    </source>
</evidence>
<evidence type="ECO:0000256" key="7">
    <source>
        <dbReference type="ARBA" id="ARBA00023316"/>
    </source>
</evidence>
<keyword evidence="7" id="KW-0961">Cell wall biogenesis/degradation</keyword>
<dbReference type="InterPro" id="IPR012334">
    <property type="entry name" value="Pectin_lyas_fold"/>
</dbReference>
<proteinExistence type="inferred from homology"/>
<dbReference type="Pfam" id="PF00295">
    <property type="entry name" value="Glyco_hydro_28"/>
    <property type="match status" value="1"/>
</dbReference>
<dbReference type="PANTHER" id="PTHR31375">
    <property type="match status" value="1"/>
</dbReference>
<name>A0A453RQ12_AEGTS</name>
<evidence type="ECO:0000256" key="3">
    <source>
        <dbReference type="ARBA" id="ARBA00022512"/>
    </source>
</evidence>
<dbReference type="AlphaFoldDB" id="A0A453RQ12"/>
<dbReference type="InterPro" id="IPR011050">
    <property type="entry name" value="Pectin_lyase_fold/virulence"/>
</dbReference>
<evidence type="ECO:0000313" key="10">
    <source>
        <dbReference type="Proteomes" id="UP000015105"/>
    </source>
</evidence>
<comment type="similarity">
    <text evidence="2 8">Belongs to the glycosyl hydrolase 28 family.</text>
</comment>
<dbReference type="InterPro" id="IPR000743">
    <property type="entry name" value="Glyco_hydro_28"/>
</dbReference>
<reference evidence="9" key="3">
    <citation type="journal article" date="2017" name="Nature">
        <title>Genome sequence of the progenitor of the wheat D genome Aegilops tauschii.</title>
        <authorList>
            <person name="Luo M.C."/>
            <person name="Gu Y.Q."/>
            <person name="Puiu D."/>
            <person name="Wang H."/>
            <person name="Twardziok S.O."/>
            <person name="Deal K.R."/>
            <person name="Huo N."/>
            <person name="Zhu T."/>
            <person name="Wang L."/>
            <person name="Wang Y."/>
            <person name="McGuire P.E."/>
            <person name="Liu S."/>
            <person name="Long H."/>
            <person name="Ramasamy R.K."/>
            <person name="Rodriguez J.C."/>
            <person name="Van S.L."/>
            <person name="Yuan L."/>
            <person name="Wang Z."/>
            <person name="Xia Z."/>
            <person name="Xiao L."/>
            <person name="Anderson O.D."/>
            <person name="Ouyang S."/>
            <person name="Liang Y."/>
            <person name="Zimin A.V."/>
            <person name="Pertea G."/>
            <person name="Qi P."/>
            <person name="Bennetzen J.L."/>
            <person name="Dai X."/>
            <person name="Dawson M.W."/>
            <person name="Muller H.G."/>
            <person name="Kugler K."/>
            <person name="Rivarola-Duarte L."/>
            <person name="Spannagl M."/>
            <person name="Mayer K.F.X."/>
            <person name="Lu F.H."/>
            <person name="Bevan M.W."/>
            <person name="Leroy P."/>
            <person name="Li P."/>
            <person name="You F.M."/>
            <person name="Sun Q."/>
            <person name="Liu Z."/>
            <person name="Lyons E."/>
            <person name="Wicker T."/>
            <person name="Salzberg S.L."/>
            <person name="Devos K.M."/>
            <person name="Dvorak J."/>
        </authorList>
    </citation>
    <scope>NUCLEOTIDE SEQUENCE [LARGE SCALE GENOMIC DNA]</scope>
    <source>
        <strain evidence="9">cv. AL8/78</strain>
    </source>
</reference>
<evidence type="ECO:0008006" key="11">
    <source>
        <dbReference type="Google" id="ProtNLM"/>
    </source>
</evidence>
<reference evidence="10" key="2">
    <citation type="journal article" date="2017" name="Nat. Plants">
        <title>The Aegilops tauschii genome reveals multiple impacts of transposons.</title>
        <authorList>
            <person name="Zhao G."/>
            <person name="Zou C."/>
            <person name="Li K."/>
            <person name="Wang K."/>
            <person name="Li T."/>
            <person name="Gao L."/>
            <person name="Zhang X."/>
            <person name="Wang H."/>
            <person name="Yang Z."/>
            <person name="Liu X."/>
            <person name="Jiang W."/>
            <person name="Mao L."/>
            <person name="Kong X."/>
            <person name="Jiao Y."/>
            <person name="Jia J."/>
        </authorList>
    </citation>
    <scope>NUCLEOTIDE SEQUENCE [LARGE SCALE GENOMIC DNA]</scope>
    <source>
        <strain evidence="10">cv. AL8/78</strain>
    </source>
</reference>
<keyword evidence="3" id="KW-0134">Cell wall</keyword>
<dbReference type="Gene3D" id="2.160.20.10">
    <property type="entry name" value="Single-stranded right-handed beta-helix, Pectin lyase-like"/>
    <property type="match status" value="1"/>
</dbReference>
<evidence type="ECO:0000256" key="4">
    <source>
        <dbReference type="ARBA" id="ARBA00022525"/>
    </source>
</evidence>